<organism evidence="1 2">
    <name type="scientific">Saccharomyces kudriavzevii (strain ATCC MYA-4449 / AS 2.2408 / CBS 8840 / NBRC 1802 / NCYC 2889)</name>
    <name type="common">Yeast</name>
    <dbReference type="NCBI Taxonomy" id="226230"/>
    <lineage>
        <taxon>Eukaryota</taxon>
        <taxon>Fungi</taxon>
        <taxon>Dikarya</taxon>
        <taxon>Ascomycota</taxon>
        <taxon>Saccharomycotina</taxon>
        <taxon>Saccharomycetes</taxon>
        <taxon>Saccharomycetales</taxon>
        <taxon>Saccharomycetaceae</taxon>
        <taxon>Saccharomyces</taxon>
    </lineage>
</organism>
<dbReference type="GO" id="GO:0030427">
    <property type="term" value="C:site of polarized growth"/>
    <property type="evidence" value="ECO:0007669"/>
    <property type="project" value="UniProtKB-ARBA"/>
</dbReference>
<reference evidence="1" key="1">
    <citation type="submission" date="2022-10" db="EMBL/GenBank/DDBJ databases">
        <authorList>
            <person name="Byrne P K."/>
        </authorList>
    </citation>
    <scope>NUCLEOTIDE SEQUENCE</scope>
    <source>
        <strain evidence="1">IFO1802</strain>
    </source>
</reference>
<dbReference type="GO" id="GO:0031267">
    <property type="term" value="F:small GTPase binding"/>
    <property type="evidence" value="ECO:0007669"/>
    <property type="project" value="TreeGrafter"/>
</dbReference>
<dbReference type="SMART" id="SM00164">
    <property type="entry name" value="TBC"/>
    <property type="match status" value="1"/>
</dbReference>
<dbReference type="OrthoDB" id="295078at2759"/>
<protein>
    <submittedName>
        <fullName evidence="1">Uncharacterized protein</fullName>
    </submittedName>
</protein>
<evidence type="ECO:0000313" key="2">
    <source>
        <dbReference type="Proteomes" id="UP001162087"/>
    </source>
</evidence>
<dbReference type="Pfam" id="PF23436">
    <property type="entry name" value="RabGap-TBC_2"/>
    <property type="match status" value="1"/>
</dbReference>
<dbReference type="PANTHER" id="PTHR47219">
    <property type="entry name" value="RAB GTPASE-ACTIVATING PROTEIN 1-LIKE"/>
    <property type="match status" value="1"/>
</dbReference>
<dbReference type="PANTHER" id="PTHR47219:SF9">
    <property type="entry name" value="GTPASE ACTIVATING PROTEIN AND CENTROSOME-ASSOCIATED, ISOFORM B"/>
    <property type="match status" value="1"/>
</dbReference>
<sequence length="736" mass="83756">MSEKAENTGQRMVSNENIPKEQIEVPVTPHQIQLDENPDDIASGNKIPTVVSDREKNLSKEVETVPADVSSCFDSNQSVKEDSLIVDLPDPHEASMQTEVAAEPQGDPRGEPLLLPEDLNQLLETEEAKVEEALKNITSPSLPPRVDDAKSSAPVLLKSLSPPVPPRNKNDQTFSGQPQLPPRQVINTETLHLKVPCGDEMPGRLSMNTSGSSSSLAPPILPPRRIENPLDLAAQKDFLASTFRRNMRFYKNEDSSIKSDLDENMLTLREDSKKIDASLLPEEISSFWLNTLNDYQHTLLNDIESLHLQLSRGIPSAYRLIMWQLVSYAKSKSFNPIYETYLVQEAPFDVRELEDKLKVMDGVSFTNVKRITNILKAYLLFDSECEFSIDMTYIINMILDVSEKEADAFGLFVRLMKVYDLRLLFLPSAPGIDVLCYKFDRLVEESYPDIYKYMNEKGVHSSMFLAGLFTTLFQKKLTAETQPRIGDIVFLESLDSVMRIPAMLLCRSRDQLLKLGFDELLEFLNSGLVDDYIGQGNDVSSDVPSPGECMDKLIRDAMMEVIITPRIMKKYASEYEEIHRLDNEREEQYKSITEKNMHLQKHVRKLENDYTSLNREHVTIANELVKNRLNIESILNENNGYKLQILDLKKKLDAEKKKQLSSVYVPNDLKKDLEETLKKNSQVMDENLKLQDRISELERTVEAIKTANKNGTLFEYSDSKNHSLGAGWSGFKKVFK</sequence>
<dbReference type="SUPFAM" id="SSF47923">
    <property type="entry name" value="Ypt/Rab-GAP domain of gyp1p"/>
    <property type="match status" value="2"/>
</dbReference>
<dbReference type="InterPro" id="IPR050302">
    <property type="entry name" value="Rab_GAP_TBC_domain"/>
</dbReference>
<gene>
    <name evidence="1" type="primary">SKDI13G3220</name>
    <name evidence="1" type="ORF">SKDI_13G3220</name>
</gene>
<dbReference type="InterPro" id="IPR000195">
    <property type="entry name" value="Rab-GAP-TBC_dom"/>
</dbReference>
<dbReference type="GO" id="GO:0005096">
    <property type="term" value="F:GTPase activator activity"/>
    <property type="evidence" value="ECO:0007669"/>
    <property type="project" value="TreeGrafter"/>
</dbReference>
<evidence type="ECO:0000313" key="1">
    <source>
        <dbReference type="EMBL" id="CAI4048621.1"/>
    </source>
</evidence>
<dbReference type="InterPro" id="IPR035969">
    <property type="entry name" value="Rab-GAP_TBC_sf"/>
</dbReference>
<dbReference type="EMBL" id="OX365908">
    <property type="protein sequence ID" value="CAI4048621.1"/>
    <property type="molecule type" value="Genomic_DNA"/>
</dbReference>
<dbReference type="Gene3D" id="1.10.472.80">
    <property type="entry name" value="Ypt/Rab-GAP domain of gyp1p, domain 3"/>
    <property type="match status" value="1"/>
</dbReference>
<name>A0AA35J6N9_SACK1</name>
<proteinExistence type="predicted"/>
<dbReference type="PROSITE" id="PS50086">
    <property type="entry name" value="TBC_RABGAP"/>
    <property type="match status" value="1"/>
</dbReference>
<accession>A0AA35J6N9</accession>
<keyword evidence="2" id="KW-1185">Reference proteome</keyword>
<dbReference type="Proteomes" id="UP001162087">
    <property type="component" value="Chromosome 13"/>
</dbReference>